<evidence type="ECO:0008006" key="3">
    <source>
        <dbReference type="Google" id="ProtNLM"/>
    </source>
</evidence>
<feature type="non-terminal residue" evidence="1">
    <location>
        <position position="1"/>
    </location>
</feature>
<dbReference type="EMBL" id="JBHTIR010003994">
    <property type="protein sequence ID" value="MFD0856175.1"/>
    <property type="molecule type" value="Genomic_DNA"/>
</dbReference>
<sequence>KPTPAASARPKRLAAPVIPAGYGVRSVFNARLAVPSHYLNHDPKDGYRLIFMKPPGQQDEQIIVCNREDMPEAPRGAAARAEFWKERFLSNPGLRNTRVSIKTVTVNGRAAKMLTVNFEGDDGRIWHKMEMYYSGPEGEWKIVSDFEMASHSEKVNDSIFMNAIRTFRV</sequence>
<organism evidence="1 2">
    <name type="scientific">Actinomadura adrarensis</name>
    <dbReference type="NCBI Taxonomy" id="1819600"/>
    <lineage>
        <taxon>Bacteria</taxon>
        <taxon>Bacillati</taxon>
        <taxon>Actinomycetota</taxon>
        <taxon>Actinomycetes</taxon>
        <taxon>Streptosporangiales</taxon>
        <taxon>Thermomonosporaceae</taxon>
        <taxon>Actinomadura</taxon>
    </lineage>
</organism>
<comment type="caution">
    <text evidence="1">The sequence shown here is derived from an EMBL/GenBank/DDBJ whole genome shotgun (WGS) entry which is preliminary data.</text>
</comment>
<accession>A0ABW3CNS6</accession>
<evidence type="ECO:0000313" key="2">
    <source>
        <dbReference type="Proteomes" id="UP001597083"/>
    </source>
</evidence>
<reference evidence="2" key="1">
    <citation type="journal article" date="2019" name="Int. J. Syst. Evol. Microbiol.">
        <title>The Global Catalogue of Microorganisms (GCM) 10K type strain sequencing project: providing services to taxonomists for standard genome sequencing and annotation.</title>
        <authorList>
            <consortium name="The Broad Institute Genomics Platform"/>
            <consortium name="The Broad Institute Genome Sequencing Center for Infectious Disease"/>
            <person name="Wu L."/>
            <person name="Ma J."/>
        </authorList>
    </citation>
    <scope>NUCLEOTIDE SEQUENCE [LARGE SCALE GENOMIC DNA]</scope>
    <source>
        <strain evidence="2">JCM 31696</strain>
    </source>
</reference>
<proteinExistence type="predicted"/>
<name>A0ABW3CNS6_9ACTN</name>
<gene>
    <name evidence="1" type="ORF">ACFQ07_28305</name>
</gene>
<keyword evidence="2" id="KW-1185">Reference proteome</keyword>
<protein>
    <recommendedName>
        <fullName evidence="3">Nuclear transport factor 2 family protein</fullName>
    </recommendedName>
</protein>
<evidence type="ECO:0000313" key="1">
    <source>
        <dbReference type="EMBL" id="MFD0856175.1"/>
    </source>
</evidence>
<dbReference type="Proteomes" id="UP001597083">
    <property type="component" value="Unassembled WGS sequence"/>
</dbReference>